<sequence>MTHNDDRNDYFRTGAENQEHLPVISPDIKEAKYWNWLSDEYAEKLDRIRHAVRKLIADCESMFPQLAGYTPHGPEHFERVENIIHRLIPGDKVEKLKMRERFYLLASAWIHDVGMLRGLFGDEEHDRLKYSDDRIRREHHKRSEIFIVNHFSRLDIDYNDSPALALLAHYHRRAEDLNRCPMEFPVNNDTVALRLLAAYLRLADSLDIDQSRSPASDYAICIAYNIPIESKLHWIKSRLVSGIAIEPEAHKIIIHFKEPHRPSLLKELQKANLTDKDIAIVIQNLARLRKMVIDDLLEELNSVKNFLIRGGISYFLDVEERSTRMAIDNQVFREIVLLANNFDMITHPSASGLMEIVLNTVERIVSRHLFRDKDHMHPSPSIDGNPEDAEVKCGDTTEFNGRQQDKNTKKQGPREKCHTSESSKFDGANGDGRHISIYCNHKYSAFRNQYQEFLDELECEVMVNRPCHIGLRKIVKRLKNLLYEDSLDAIQNAIKKEKKRIHKERAEIRKRAHDYFAEYIATKMPFVESSSRKNTPTNSSREQLEEYLLSCLYNLIKDDLSGESKNGVDPGNARKNKLGINVLVYGYSELVIKSLCGFRDYIVRIILNQASKKILENHPIKIHKINFEQLASDFFTIYVCEGQPKTMTAPNDALAYHDGSRYAVALARRGFTRVVLIPDLVTANLLHRSKHSQIPPIHLVLLGANGLELLQDNKVGGDKANGYFRHSSGHMAIAALARNLKLIKENIYSPRLVLVLTTSKCLIRTGNANDKNNPDADSHSGRRYEVITEKDGYIYFAIDDKENTRNQPFLVRDEEVRSQLYNNNIKIYNPREDCVPINMVDDVILEFEYRMDVSKDESLTGLINTLENKIEQ</sequence>
<dbReference type="SUPFAM" id="SSF109604">
    <property type="entry name" value="HD-domain/PDEase-like"/>
    <property type="match status" value="1"/>
</dbReference>
<gene>
    <name evidence="3" type="ORF">SAMN02745206_03722</name>
</gene>
<evidence type="ECO:0000256" key="1">
    <source>
        <dbReference type="SAM" id="MobiDB-lite"/>
    </source>
</evidence>
<dbReference type="OrthoDB" id="5142783at2"/>
<feature type="domain" description="HD-CE" evidence="2">
    <location>
        <begin position="67"/>
        <end position="260"/>
    </location>
</feature>
<dbReference type="Proteomes" id="UP000184076">
    <property type="component" value="Unassembled WGS sequence"/>
</dbReference>
<dbReference type="AlphaFoldDB" id="A0A1M5J356"/>
<accession>A0A1M5J356</accession>
<dbReference type="InterPro" id="IPR037171">
    <property type="entry name" value="NagB/RpiA_transferase-like"/>
</dbReference>
<feature type="compositionally biased region" description="Basic and acidic residues" evidence="1">
    <location>
        <begin position="403"/>
        <end position="424"/>
    </location>
</feature>
<reference evidence="4" key="1">
    <citation type="submission" date="2016-11" db="EMBL/GenBank/DDBJ databases">
        <authorList>
            <person name="Varghese N."/>
            <person name="Submissions S."/>
        </authorList>
    </citation>
    <scope>NUCLEOTIDE SEQUENCE [LARGE SCALE GENOMIC DNA]</scope>
    <source>
        <strain evidence="4">DSM 9756</strain>
    </source>
</reference>
<proteinExistence type="predicted"/>
<evidence type="ECO:0000259" key="2">
    <source>
        <dbReference type="Pfam" id="PF24391"/>
    </source>
</evidence>
<dbReference type="SUPFAM" id="SSF100950">
    <property type="entry name" value="NagB/RpiA/CoA transferase-like"/>
    <property type="match status" value="1"/>
</dbReference>
<protein>
    <recommendedName>
        <fullName evidence="2">HD-CE domain-containing protein</fullName>
    </recommendedName>
</protein>
<evidence type="ECO:0000313" key="4">
    <source>
        <dbReference type="Proteomes" id="UP000184076"/>
    </source>
</evidence>
<keyword evidence="4" id="KW-1185">Reference proteome</keyword>
<evidence type="ECO:0000313" key="3">
    <source>
        <dbReference type="EMBL" id="SHG34994.1"/>
    </source>
</evidence>
<organism evidence="3 4">
    <name type="scientific">Desulfacinum infernum DSM 9756</name>
    <dbReference type="NCBI Taxonomy" id="1121391"/>
    <lineage>
        <taxon>Bacteria</taxon>
        <taxon>Pseudomonadati</taxon>
        <taxon>Thermodesulfobacteriota</taxon>
        <taxon>Syntrophobacteria</taxon>
        <taxon>Syntrophobacterales</taxon>
        <taxon>Syntrophobacteraceae</taxon>
        <taxon>Desulfacinum</taxon>
    </lineage>
</organism>
<dbReference type="EMBL" id="FQVB01000066">
    <property type="protein sequence ID" value="SHG34994.1"/>
    <property type="molecule type" value="Genomic_DNA"/>
</dbReference>
<dbReference type="Pfam" id="PF24391">
    <property type="entry name" value="HD-CE"/>
    <property type="match status" value="1"/>
</dbReference>
<feature type="region of interest" description="Disordered" evidence="1">
    <location>
        <begin position="375"/>
        <end position="428"/>
    </location>
</feature>
<dbReference type="InterPro" id="IPR042529">
    <property type="entry name" value="IF_2B-like_C"/>
</dbReference>
<dbReference type="Gene3D" id="3.40.50.10470">
    <property type="entry name" value="Translation initiation factor eif-2b, domain 2"/>
    <property type="match status" value="1"/>
</dbReference>
<dbReference type="InterPro" id="IPR056471">
    <property type="entry name" value="HD-CE"/>
</dbReference>
<dbReference type="Gene3D" id="1.10.3210.10">
    <property type="entry name" value="Hypothetical protein af1432"/>
    <property type="match status" value="1"/>
</dbReference>
<name>A0A1M5J356_9BACT</name>